<proteinExistence type="predicted"/>
<dbReference type="Proteomes" id="UP001162483">
    <property type="component" value="Unassembled WGS sequence"/>
</dbReference>
<protein>
    <submittedName>
        <fullName evidence="1">Uncharacterized protein</fullName>
    </submittedName>
</protein>
<evidence type="ECO:0000313" key="1">
    <source>
        <dbReference type="EMBL" id="CAI9584781.1"/>
    </source>
</evidence>
<gene>
    <name evidence="1" type="ORF">SPARVUS_LOCUS10083897</name>
</gene>
<accession>A0ABN9ELV6</accession>
<dbReference type="EMBL" id="CATNWA010015579">
    <property type="protein sequence ID" value="CAI9584781.1"/>
    <property type="molecule type" value="Genomic_DNA"/>
</dbReference>
<keyword evidence="2" id="KW-1185">Reference proteome</keyword>
<evidence type="ECO:0000313" key="2">
    <source>
        <dbReference type="Proteomes" id="UP001162483"/>
    </source>
</evidence>
<sequence>MQWYIKGRIKASKGPLLGHGPQFGDHCFKEKGFQGLLQSEQNRRWLDKLGQGVPEDGRGLGKVLKARMGGGGKGATEQEVLGGMKKTI</sequence>
<organism evidence="1 2">
    <name type="scientific">Staurois parvus</name>
    <dbReference type="NCBI Taxonomy" id="386267"/>
    <lineage>
        <taxon>Eukaryota</taxon>
        <taxon>Metazoa</taxon>
        <taxon>Chordata</taxon>
        <taxon>Craniata</taxon>
        <taxon>Vertebrata</taxon>
        <taxon>Euteleostomi</taxon>
        <taxon>Amphibia</taxon>
        <taxon>Batrachia</taxon>
        <taxon>Anura</taxon>
        <taxon>Neobatrachia</taxon>
        <taxon>Ranoidea</taxon>
        <taxon>Ranidae</taxon>
        <taxon>Staurois</taxon>
    </lineage>
</organism>
<reference evidence="1" key="1">
    <citation type="submission" date="2023-05" db="EMBL/GenBank/DDBJ databases">
        <authorList>
            <person name="Stuckert A."/>
        </authorList>
    </citation>
    <scope>NUCLEOTIDE SEQUENCE</scope>
</reference>
<comment type="caution">
    <text evidence="1">The sequence shown here is derived from an EMBL/GenBank/DDBJ whole genome shotgun (WGS) entry which is preliminary data.</text>
</comment>
<name>A0ABN9ELV6_9NEOB</name>